<feature type="domain" description="ABC transmembrane type-2" evidence="8">
    <location>
        <begin position="46"/>
        <end position="282"/>
    </location>
</feature>
<feature type="region of interest" description="Disordered" evidence="7">
    <location>
        <begin position="1"/>
        <end position="22"/>
    </location>
</feature>
<keyword evidence="2 6" id="KW-0812">Transmembrane</keyword>
<dbReference type="InterPro" id="IPR013525">
    <property type="entry name" value="ABC2_TM"/>
</dbReference>
<dbReference type="PANTHER" id="PTHR43229">
    <property type="entry name" value="NODULATION PROTEIN J"/>
    <property type="match status" value="1"/>
</dbReference>
<dbReference type="InterPro" id="IPR051784">
    <property type="entry name" value="Nod_factor_ABC_transporter"/>
</dbReference>
<dbReference type="OrthoDB" id="3370990at2"/>
<feature type="transmembrane region" description="Helical" evidence="6">
    <location>
        <begin position="161"/>
        <end position="181"/>
    </location>
</feature>
<dbReference type="InterPro" id="IPR047817">
    <property type="entry name" value="ABC2_TM_bact-type"/>
</dbReference>
<keyword evidence="6" id="KW-0813">Transport</keyword>
<keyword evidence="10" id="KW-1185">Reference proteome</keyword>
<dbReference type="EMBL" id="SDPU01000014">
    <property type="protein sequence ID" value="RYU13708.1"/>
    <property type="molecule type" value="Genomic_DNA"/>
</dbReference>
<accession>A0A4Q5J773</accession>
<protein>
    <recommendedName>
        <fullName evidence="6">Transport permease protein</fullName>
    </recommendedName>
</protein>
<keyword evidence="6" id="KW-1003">Cell membrane</keyword>
<keyword evidence="4 6" id="KW-0472">Membrane</keyword>
<dbReference type="Pfam" id="PF01061">
    <property type="entry name" value="ABC2_membrane"/>
    <property type="match status" value="1"/>
</dbReference>
<evidence type="ECO:0000256" key="4">
    <source>
        <dbReference type="ARBA" id="ARBA00023136"/>
    </source>
</evidence>
<reference evidence="9 10" key="1">
    <citation type="submission" date="2019-01" db="EMBL/GenBank/DDBJ databases">
        <title>Nocardioides guangzhouensis sp. nov., an actinobacterium isolated from soil.</title>
        <authorList>
            <person name="Fu Y."/>
            <person name="Cai Y."/>
            <person name="Lin Z."/>
            <person name="Chen P."/>
        </authorList>
    </citation>
    <scope>NUCLEOTIDE SEQUENCE [LARGE SCALE GENOMIC DNA]</scope>
    <source>
        <strain evidence="9 10">NBRC 105384</strain>
    </source>
</reference>
<organism evidence="9 10">
    <name type="scientific">Nocardioides iriomotensis</name>
    <dbReference type="NCBI Taxonomy" id="715784"/>
    <lineage>
        <taxon>Bacteria</taxon>
        <taxon>Bacillati</taxon>
        <taxon>Actinomycetota</taxon>
        <taxon>Actinomycetes</taxon>
        <taxon>Propionibacteriales</taxon>
        <taxon>Nocardioidaceae</taxon>
        <taxon>Nocardioides</taxon>
    </lineage>
</organism>
<evidence type="ECO:0000256" key="5">
    <source>
        <dbReference type="ARBA" id="ARBA00023251"/>
    </source>
</evidence>
<sequence length="285" mass="30864">MTTTPTRPAAAEVARPERPEVSPPSLLGASLIVVRRNLIHIKRMPELLLDVTIQPIMFVCLFAFVFGGSIAVSGSDYREFLVPGIMAQTMAFASFIVAIGLNTDLDKGLVDRFKSLPISRASILVGRSVSSLLHSSIGITVMALTGLAIGWRVHNGVLDTVLGFALLLLFGFAMIWLGILVGSMMRSVEAVNGFMFTVMFPITFVANTFAPTSNMPDWLATIAEWNPLSSLVQALRDLWGNGEPATADSAWPLHHPELVTVVWAVALTAIFMPLALRAFAARSRD</sequence>
<evidence type="ECO:0000256" key="7">
    <source>
        <dbReference type="SAM" id="MobiDB-lite"/>
    </source>
</evidence>
<keyword evidence="3 6" id="KW-1133">Transmembrane helix</keyword>
<comment type="caution">
    <text evidence="9">The sequence shown here is derived from an EMBL/GenBank/DDBJ whole genome shotgun (WGS) entry which is preliminary data.</text>
</comment>
<dbReference type="GO" id="GO:0140359">
    <property type="term" value="F:ABC-type transporter activity"/>
    <property type="evidence" value="ECO:0007669"/>
    <property type="project" value="InterPro"/>
</dbReference>
<comment type="subcellular location">
    <subcellularLocation>
        <location evidence="6">Cell membrane</location>
        <topology evidence="6">Multi-pass membrane protein</topology>
    </subcellularLocation>
    <subcellularLocation>
        <location evidence="1">Membrane</location>
        <topology evidence="1">Multi-pass membrane protein</topology>
    </subcellularLocation>
</comment>
<evidence type="ECO:0000259" key="8">
    <source>
        <dbReference type="PROSITE" id="PS51012"/>
    </source>
</evidence>
<dbReference type="RefSeq" id="WP_129986162.1">
    <property type="nucleotide sequence ID" value="NZ_SDPU01000014.1"/>
</dbReference>
<dbReference type="Proteomes" id="UP000291189">
    <property type="component" value="Unassembled WGS sequence"/>
</dbReference>
<feature type="transmembrane region" description="Helical" evidence="6">
    <location>
        <begin position="80"/>
        <end position="103"/>
    </location>
</feature>
<proteinExistence type="inferred from homology"/>
<feature type="compositionally biased region" description="Low complexity" evidence="7">
    <location>
        <begin position="1"/>
        <end position="13"/>
    </location>
</feature>
<feature type="transmembrane region" description="Helical" evidence="6">
    <location>
        <begin position="47"/>
        <end position="74"/>
    </location>
</feature>
<keyword evidence="5" id="KW-0046">Antibiotic resistance</keyword>
<dbReference type="PANTHER" id="PTHR43229:SF2">
    <property type="entry name" value="NODULATION PROTEIN J"/>
    <property type="match status" value="1"/>
</dbReference>
<evidence type="ECO:0000256" key="6">
    <source>
        <dbReference type="RuleBase" id="RU361157"/>
    </source>
</evidence>
<feature type="transmembrane region" description="Helical" evidence="6">
    <location>
        <begin position="193"/>
        <end position="210"/>
    </location>
</feature>
<dbReference type="PIRSF" id="PIRSF006648">
    <property type="entry name" value="DrrB"/>
    <property type="match status" value="1"/>
</dbReference>
<evidence type="ECO:0000313" key="10">
    <source>
        <dbReference type="Proteomes" id="UP000291189"/>
    </source>
</evidence>
<dbReference type="InterPro" id="IPR000412">
    <property type="entry name" value="ABC_2_transport"/>
</dbReference>
<comment type="similarity">
    <text evidence="6">Belongs to the ABC-2 integral membrane protein family.</text>
</comment>
<evidence type="ECO:0000256" key="1">
    <source>
        <dbReference type="ARBA" id="ARBA00004141"/>
    </source>
</evidence>
<dbReference type="AlphaFoldDB" id="A0A4Q5J773"/>
<feature type="transmembrane region" description="Helical" evidence="6">
    <location>
        <begin position="261"/>
        <end position="280"/>
    </location>
</feature>
<name>A0A4Q5J773_9ACTN</name>
<evidence type="ECO:0000256" key="2">
    <source>
        <dbReference type="ARBA" id="ARBA00022692"/>
    </source>
</evidence>
<dbReference type="GO" id="GO:0046677">
    <property type="term" value="P:response to antibiotic"/>
    <property type="evidence" value="ECO:0007669"/>
    <property type="project" value="UniProtKB-KW"/>
</dbReference>
<feature type="transmembrane region" description="Helical" evidence="6">
    <location>
        <begin position="124"/>
        <end position="149"/>
    </location>
</feature>
<dbReference type="PROSITE" id="PS51012">
    <property type="entry name" value="ABC_TM2"/>
    <property type="match status" value="1"/>
</dbReference>
<evidence type="ECO:0000313" key="9">
    <source>
        <dbReference type="EMBL" id="RYU13708.1"/>
    </source>
</evidence>
<dbReference type="GO" id="GO:0043190">
    <property type="term" value="C:ATP-binding cassette (ABC) transporter complex"/>
    <property type="evidence" value="ECO:0007669"/>
    <property type="project" value="InterPro"/>
</dbReference>
<evidence type="ECO:0000256" key="3">
    <source>
        <dbReference type="ARBA" id="ARBA00022989"/>
    </source>
</evidence>
<gene>
    <name evidence="9" type="ORF">ETU37_05565</name>
</gene>